<dbReference type="Proteomes" id="UP000619293">
    <property type="component" value="Unassembled WGS sequence"/>
</dbReference>
<dbReference type="EMBL" id="BONG01000108">
    <property type="protein sequence ID" value="GIF94646.1"/>
    <property type="molecule type" value="Genomic_DNA"/>
</dbReference>
<name>A0A8J3NW74_9ACTN</name>
<dbReference type="GO" id="GO:0003677">
    <property type="term" value="F:DNA binding"/>
    <property type="evidence" value="ECO:0007669"/>
    <property type="project" value="UniProtKB-KW"/>
</dbReference>
<dbReference type="PANTHER" id="PTHR30346:SF28">
    <property type="entry name" value="HTH-TYPE TRANSCRIPTIONAL REGULATOR CYNR"/>
    <property type="match status" value="1"/>
</dbReference>
<keyword evidence="2" id="KW-0805">Transcription regulation</keyword>
<evidence type="ECO:0000256" key="1">
    <source>
        <dbReference type="ARBA" id="ARBA00009437"/>
    </source>
</evidence>
<comment type="similarity">
    <text evidence="1">Belongs to the LysR transcriptional regulatory family.</text>
</comment>
<reference evidence="6 7" key="1">
    <citation type="submission" date="2021-01" db="EMBL/GenBank/DDBJ databases">
        <title>Whole genome shotgun sequence of Catellatospora chokoriensis NBRC 107358.</title>
        <authorList>
            <person name="Komaki H."/>
            <person name="Tamura T."/>
        </authorList>
    </citation>
    <scope>NUCLEOTIDE SEQUENCE [LARGE SCALE GENOMIC DNA]</scope>
    <source>
        <strain evidence="6 7">NBRC 107358</strain>
    </source>
</reference>
<evidence type="ECO:0000259" key="5">
    <source>
        <dbReference type="PROSITE" id="PS50931"/>
    </source>
</evidence>
<dbReference type="InterPro" id="IPR036388">
    <property type="entry name" value="WH-like_DNA-bd_sf"/>
</dbReference>
<dbReference type="Gene3D" id="1.10.10.10">
    <property type="entry name" value="Winged helix-like DNA-binding domain superfamily/Winged helix DNA-binding domain"/>
    <property type="match status" value="1"/>
</dbReference>
<dbReference type="SUPFAM" id="SSF46785">
    <property type="entry name" value="Winged helix' DNA-binding domain"/>
    <property type="match status" value="1"/>
</dbReference>
<dbReference type="AlphaFoldDB" id="A0A8J3NW74"/>
<feature type="domain" description="HTH lysR-type" evidence="5">
    <location>
        <begin position="774"/>
        <end position="831"/>
    </location>
</feature>
<dbReference type="PROSITE" id="PS50931">
    <property type="entry name" value="HTH_LYSR"/>
    <property type="match status" value="1"/>
</dbReference>
<dbReference type="Pfam" id="PF06527">
    <property type="entry name" value="TniQ"/>
    <property type="match status" value="1"/>
</dbReference>
<evidence type="ECO:0000313" key="6">
    <source>
        <dbReference type="EMBL" id="GIF94646.1"/>
    </source>
</evidence>
<evidence type="ECO:0000256" key="3">
    <source>
        <dbReference type="ARBA" id="ARBA00023125"/>
    </source>
</evidence>
<evidence type="ECO:0000256" key="4">
    <source>
        <dbReference type="ARBA" id="ARBA00023163"/>
    </source>
</evidence>
<organism evidence="6 7">
    <name type="scientific">Catellatospora chokoriensis</name>
    <dbReference type="NCBI Taxonomy" id="310353"/>
    <lineage>
        <taxon>Bacteria</taxon>
        <taxon>Bacillati</taxon>
        <taxon>Actinomycetota</taxon>
        <taxon>Actinomycetes</taxon>
        <taxon>Micromonosporales</taxon>
        <taxon>Micromonosporaceae</taxon>
        <taxon>Catellatospora</taxon>
    </lineage>
</organism>
<dbReference type="PANTHER" id="PTHR30346">
    <property type="entry name" value="TRANSCRIPTIONAL DUAL REGULATOR HCAR-RELATED"/>
    <property type="match status" value="1"/>
</dbReference>
<evidence type="ECO:0000256" key="2">
    <source>
        <dbReference type="ARBA" id="ARBA00023015"/>
    </source>
</evidence>
<accession>A0A8J3NW74</accession>
<keyword evidence="4" id="KW-0804">Transcription</keyword>
<dbReference type="InterPro" id="IPR009492">
    <property type="entry name" value="TniQ"/>
</dbReference>
<dbReference type="GO" id="GO:0032993">
    <property type="term" value="C:protein-DNA complex"/>
    <property type="evidence" value="ECO:0007669"/>
    <property type="project" value="TreeGrafter"/>
</dbReference>
<keyword evidence="7" id="KW-1185">Reference proteome</keyword>
<dbReference type="Pfam" id="PF00126">
    <property type="entry name" value="HTH_1"/>
    <property type="match status" value="1"/>
</dbReference>
<dbReference type="GO" id="GO:0003700">
    <property type="term" value="F:DNA-binding transcription factor activity"/>
    <property type="evidence" value="ECO:0007669"/>
    <property type="project" value="InterPro"/>
</dbReference>
<dbReference type="InterPro" id="IPR036390">
    <property type="entry name" value="WH_DNA-bd_sf"/>
</dbReference>
<gene>
    <name evidence="6" type="ORF">Cch02nite_80900</name>
</gene>
<keyword evidence="3" id="KW-0238">DNA-binding</keyword>
<dbReference type="RefSeq" id="WP_191844033.1">
    <property type="nucleotide sequence ID" value="NZ_BAAALB010000041.1"/>
</dbReference>
<protein>
    <recommendedName>
        <fullName evidence="5">HTH lysR-type domain-containing protein</fullName>
    </recommendedName>
</protein>
<proteinExistence type="inferred from homology"/>
<sequence length="872" mass="96745">MNPATVFGSGVAPERTLPLRVPIADGESLDSWGEHIARRYDIPVRLALPLLGQPWRSLRGDRQHLLVRGTPAPVLRQMERQAGLPDGRLDAAVLERYDPLGWKPLRGSRFCPGCLFESRGRWQLVWRLPWVFACLTHRALLPDRCAACGRMPLRPITGITGLHPAGTCANLLRRGKICDGDLSRVDAAELAAGDSRLATQAWINDRLCGMQADDTAVSAAAHTDLRDLQAVAAWIQHRSGRADFAAFGTQTAAAYDRYTSQRHNGRRPDECADPLLAAALATKAFAMLAGDQGPDLLAQLRPLLGNATRPGSVTRSNHSLSIQPTRWATLSAALQQRLLTSMGTQMCPADQLRYRTCTPQPGLADTTSAATERARYVPQLLWPEWAVRLLPPRGYAADVLRAIIPCCLLLPGHPQPSNAKVVAELRDRWPSYANGTLRRLTASHGPRVLTAICRLADYLDVHASPIDYRRRRAIIADDVLTDDDWDRLCTATLTHRGQGGRYRHARRYTYQLLTGADLTDPRHRLALQNQSERARYRKFTDGLTTPMRAALHQHAAAYLSLHGIDEPVRWAPPGDCLTGLDLPGRDPSDIDLDEVTRLLLNEHRRLGHAARRLNTSTDHVRLALEQVHRPANRTVSTRRSAAHPPGLSPELIQREYVEAGKNLRQMARETGISARTLSAFARACGFTLRNARQPLQPTIDQAWLSQQYQVHHRSAGDIANELRTTDTRVLKALRAFGIPVRANSIHGHRSLVIELDDSIPADVRRAVQGQPKAWQRLRRFQQMAGHTSLNKAARQIGANPSALSTQLGRLERDIGATLIRRATSDRPMTMTPQGQELLRSLQFPAVSELLSRFGSPPAGWKPDHPLRRSARA</sequence>
<evidence type="ECO:0000313" key="7">
    <source>
        <dbReference type="Proteomes" id="UP000619293"/>
    </source>
</evidence>
<dbReference type="InterPro" id="IPR000847">
    <property type="entry name" value="LysR_HTH_N"/>
</dbReference>
<comment type="caution">
    <text evidence="6">The sequence shown here is derived from an EMBL/GenBank/DDBJ whole genome shotgun (WGS) entry which is preliminary data.</text>
</comment>